<feature type="compositionally biased region" description="Basic and acidic residues" evidence="1">
    <location>
        <begin position="34"/>
        <end position="52"/>
    </location>
</feature>
<gene>
    <name evidence="2" type="ORF">GQS65_14850</name>
</gene>
<name>A0A6B0GQV1_9EURY</name>
<dbReference type="RefSeq" id="WP_158205417.1">
    <property type="nucleotide sequence ID" value="NZ_WSZK01000026.1"/>
</dbReference>
<accession>A0A6B0GQV1</accession>
<reference evidence="2 3" key="1">
    <citation type="submission" date="2019-12" db="EMBL/GenBank/DDBJ databases">
        <title>Halocatena pleomorpha gen. nov. sp. nov., an extremely halophilic archaeon of family Halobacteriaceae isolated from saltpan soil.</title>
        <authorList>
            <person name="Pal Y."/>
            <person name="Verma A."/>
            <person name="Krishnamurthi S."/>
            <person name="Kumar P."/>
        </authorList>
    </citation>
    <scope>NUCLEOTIDE SEQUENCE [LARGE SCALE GENOMIC DNA]</scope>
    <source>
        <strain evidence="2 3">JCM 16495</strain>
    </source>
</reference>
<feature type="compositionally biased region" description="Acidic residues" evidence="1">
    <location>
        <begin position="24"/>
        <end position="33"/>
    </location>
</feature>
<evidence type="ECO:0000313" key="3">
    <source>
        <dbReference type="Proteomes" id="UP000451471"/>
    </source>
</evidence>
<evidence type="ECO:0000256" key="1">
    <source>
        <dbReference type="SAM" id="MobiDB-lite"/>
    </source>
</evidence>
<dbReference type="AlphaFoldDB" id="A0A6B0GQV1"/>
<dbReference type="Proteomes" id="UP000451471">
    <property type="component" value="Unassembled WGS sequence"/>
</dbReference>
<dbReference type="EMBL" id="WSZK01000026">
    <property type="protein sequence ID" value="MWG35747.1"/>
    <property type="molecule type" value="Genomic_DNA"/>
</dbReference>
<keyword evidence="3" id="KW-1185">Reference proteome</keyword>
<proteinExistence type="predicted"/>
<protein>
    <submittedName>
        <fullName evidence="2">Uncharacterized protein</fullName>
    </submittedName>
</protein>
<evidence type="ECO:0000313" key="2">
    <source>
        <dbReference type="EMBL" id="MWG35747.1"/>
    </source>
</evidence>
<sequence length="52" mass="5636">MSDTAEDDGRLPPLVDVRDTLDDIEREADDGDDSGGRNEDGDRSARENAGED</sequence>
<feature type="region of interest" description="Disordered" evidence="1">
    <location>
        <begin position="1"/>
        <end position="52"/>
    </location>
</feature>
<comment type="caution">
    <text evidence="2">The sequence shown here is derived from an EMBL/GenBank/DDBJ whole genome shotgun (WGS) entry which is preliminary data.</text>
</comment>
<organism evidence="2 3">
    <name type="scientific">Halomarina oriensis</name>
    <dbReference type="NCBI Taxonomy" id="671145"/>
    <lineage>
        <taxon>Archaea</taxon>
        <taxon>Methanobacteriati</taxon>
        <taxon>Methanobacteriota</taxon>
        <taxon>Stenosarchaea group</taxon>
        <taxon>Halobacteria</taxon>
        <taxon>Halobacteriales</taxon>
        <taxon>Natronomonadaceae</taxon>
        <taxon>Halomarina</taxon>
    </lineage>
</organism>